<evidence type="ECO:0000313" key="2">
    <source>
        <dbReference type="EMBL" id="MDX7922152.1"/>
    </source>
</evidence>
<sequence length="542" mass="61169">MQILLIEDDAMLGSALTQGLSDQGMAPSQLHHCKELATLPALLRQQSFDAILCRQYHHQAREGVRLLQEAHHLGLLTPGCVLLLLDHDDDAGHYPPADLYFALRLAVPFTTEQLSRSLHELLALTTLSRPLATPMALREWRSACAQCEDLLYRHASNKALGPQMDRIKGYMLLQEQDHFQATQHYAMCTTEHDAWWPRKGLILALLGLNRLESARKDLARNQQKLPPAIHQELSLACLLHETQWESAWDTLSGLLQRCPWQPQWRQTAILLALLLKEEGKVLAQADDFTLRFFPKQKFRQSVERCMLDATLAVLWHPPVAARAHGLQQGLADLGQQAGTLRAHEEALLRALMLGLDYRFDEALLLLAKHPPEAARDHHLNQLLGVAVSQFCGLPHHARRYLAQLGQYRGPVAQSPQLQRLIRQVVEDLQRQLEQREQYLAQLRQQRQQAMTAGQHQLAVQCALTLQEAFPAQAGDAWQLLTLLTHCWPAGMAAPAVAQLVDRLELRLNHSAAFMGQHADACQETLRQIRSHLAPRLSPLPPH</sequence>
<evidence type="ECO:0008006" key="4">
    <source>
        <dbReference type="Google" id="ProtNLM"/>
    </source>
</evidence>
<name>A0AAP6L271_AERME</name>
<dbReference type="SUPFAM" id="SSF52172">
    <property type="entry name" value="CheY-like"/>
    <property type="match status" value="1"/>
</dbReference>
<evidence type="ECO:0000256" key="1">
    <source>
        <dbReference type="SAM" id="Coils"/>
    </source>
</evidence>
<dbReference type="InterPro" id="IPR011006">
    <property type="entry name" value="CheY-like_superfamily"/>
</dbReference>
<comment type="caution">
    <text evidence="2">The sequence shown here is derived from an EMBL/GenBank/DDBJ whole genome shotgun (WGS) entry which is preliminary data.</text>
</comment>
<protein>
    <recommendedName>
        <fullName evidence="4">Response regulatory domain-containing protein</fullName>
    </recommendedName>
</protein>
<organism evidence="2 3">
    <name type="scientific">Aeromonas media</name>
    <dbReference type="NCBI Taxonomy" id="651"/>
    <lineage>
        <taxon>Bacteria</taxon>
        <taxon>Pseudomonadati</taxon>
        <taxon>Pseudomonadota</taxon>
        <taxon>Gammaproteobacteria</taxon>
        <taxon>Aeromonadales</taxon>
        <taxon>Aeromonadaceae</taxon>
        <taxon>Aeromonas</taxon>
    </lineage>
</organism>
<gene>
    <name evidence="2" type="ORF">SJS82_09425</name>
</gene>
<keyword evidence="1" id="KW-0175">Coiled coil</keyword>
<dbReference type="AlphaFoldDB" id="A0AAP6L271"/>
<dbReference type="EMBL" id="JAWZXF010000009">
    <property type="protein sequence ID" value="MDX7922152.1"/>
    <property type="molecule type" value="Genomic_DNA"/>
</dbReference>
<reference evidence="2" key="1">
    <citation type="submission" date="2023-11" db="EMBL/GenBank/DDBJ databases">
        <title>WGS of Aeromonas in Northern Israel.</title>
        <authorList>
            <person name="Hershko Y."/>
        </authorList>
    </citation>
    <scope>NUCLEOTIDE SEQUENCE</scope>
    <source>
        <strain evidence="2">02297</strain>
    </source>
</reference>
<proteinExistence type="predicted"/>
<evidence type="ECO:0000313" key="3">
    <source>
        <dbReference type="Proteomes" id="UP001285835"/>
    </source>
</evidence>
<dbReference type="RefSeq" id="WP_319916993.1">
    <property type="nucleotide sequence ID" value="NZ_JAWZXF010000009.1"/>
</dbReference>
<accession>A0AAP6L271</accession>
<feature type="coiled-coil region" evidence="1">
    <location>
        <begin position="421"/>
        <end position="452"/>
    </location>
</feature>
<dbReference type="Proteomes" id="UP001285835">
    <property type="component" value="Unassembled WGS sequence"/>
</dbReference>